<dbReference type="FunFam" id="3.30.420.10:FF:000032">
    <property type="entry name" value="Retrovirus-related Pol polyprotein from transposon 297-like Protein"/>
    <property type="match status" value="1"/>
</dbReference>
<dbReference type="PROSITE" id="PS50994">
    <property type="entry name" value="INTEGRASE"/>
    <property type="match status" value="1"/>
</dbReference>
<keyword evidence="4" id="KW-0540">Nuclease</keyword>
<dbReference type="SUPFAM" id="SSF56672">
    <property type="entry name" value="DNA/RNA polymerases"/>
    <property type="match status" value="1"/>
</dbReference>
<dbReference type="InterPro" id="IPR000477">
    <property type="entry name" value="RT_dom"/>
</dbReference>
<keyword evidence="6" id="KW-0378">Hydrolase</keyword>
<evidence type="ECO:0000256" key="3">
    <source>
        <dbReference type="ARBA" id="ARBA00022695"/>
    </source>
</evidence>
<evidence type="ECO:0000256" key="6">
    <source>
        <dbReference type="ARBA" id="ARBA00022801"/>
    </source>
</evidence>
<dbReference type="CDD" id="cd01647">
    <property type="entry name" value="RT_LTR"/>
    <property type="match status" value="1"/>
</dbReference>
<dbReference type="EC" id="2.7.7.49" evidence="1"/>
<proteinExistence type="evidence at transcript level"/>
<dbReference type="GO" id="GO:0003676">
    <property type="term" value="F:nucleic acid binding"/>
    <property type="evidence" value="ECO:0007669"/>
    <property type="project" value="InterPro"/>
</dbReference>
<dbReference type="Gene3D" id="1.10.340.70">
    <property type="match status" value="1"/>
</dbReference>
<dbReference type="GO" id="GO:0042575">
    <property type="term" value="C:DNA polymerase complex"/>
    <property type="evidence" value="ECO:0007669"/>
    <property type="project" value="UniProtKB-ARBA"/>
</dbReference>
<dbReference type="InterPro" id="IPR041588">
    <property type="entry name" value="Integrase_H2C2"/>
</dbReference>
<dbReference type="Pfam" id="PF17917">
    <property type="entry name" value="RT_RNaseH"/>
    <property type="match status" value="1"/>
</dbReference>
<evidence type="ECO:0000256" key="5">
    <source>
        <dbReference type="ARBA" id="ARBA00022759"/>
    </source>
</evidence>
<dbReference type="InterPro" id="IPR050951">
    <property type="entry name" value="Retrovirus_Pol_polyprotein"/>
</dbReference>
<feature type="domain" description="Reverse transcriptase" evidence="8">
    <location>
        <begin position="612"/>
        <end position="790"/>
    </location>
</feature>
<dbReference type="GO" id="GO:0004519">
    <property type="term" value="F:endonuclease activity"/>
    <property type="evidence" value="ECO:0007669"/>
    <property type="project" value="UniProtKB-KW"/>
</dbReference>
<reference evidence="10" key="1">
    <citation type="submission" date="2014-03" db="EMBL/GenBank/DDBJ databases">
        <title>The sialotranscriptome of Amblyomma triste, Amblyomma parvum and Amblyomma cajennense ticks, uncovered by 454-based RNA-seq.</title>
        <authorList>
            <person name="Garcia G.R."/>
            <person name="Gardinassi L.G."/>
            <person name="Ribeiro J.M."/>
            <person name="Anatriello E."/>
            <person name="Ferreira B.R."/>
            <person name="Moreira H.N."/>
            <person name="Mafra C."/>
            <person name="Olegario M.M."/>
            <person name="Szabo P.J."/>
            <person name="Miranda-Santos I.K."/>
            <person name="Maruyama S.R."/>
        </authorList>
    </citation>
    <scope>NUCLEOTIDE SEQUENCE</scope>
    <source>
        <strain evidence="10">Mato Grasso do Sul</strain>
        <tissue evidence="10">Salivary glands</tissue>
    </source>
</reference>
<dbReference type="Gene3D" id="3.30.70.270">
    <property type="match status" value="2"/>
</dbReference>
<evidence type="ECO:0000259" key="8">
    <source>
        <dbReference type="PROSITE" id="PS50878"/>
    </source>
</evidence>
<evidence type="ECO:0000313" key="10">
    <source>
        <dbReference type="EMBL" id="JAC29211.1"/>
    </source>
</evidence>
<dbReference type="PANTHER" id="PTHR37984">
    <property type="entry name" value="PROTEIN CBG26694"/>
    <property type="match status" value="1"/>
</dbReference>
<evidence type="ECO:0000256" key="7">
    <source>
        <dbReference type="ARBA" id="ARBA00022918"/>
    </source>
</evidence>
<dbReference type="CDD" id="cd09274">
    <property type="entry name" value="RNase_HI_RT_Ty3"/>
    <property type="match status" value="1"/>
</dbReference>
<dbReference type="GO" id="GO:0003964">
    <property type="term" value="F:RNA-directed DNA polymerase activity"/>
    <property type="evidence" value="ECO:0007669"/>
    <property type="project" value="UniProtKB-KW"/>
</dbReference>
<sequence length="1006" mass="114204">MLLRKRGILFGDRVVQALTRSKARELATLLIPEESTAEETAVKTVVDAEDSRSESFESEASQISLLESELDETRNEDVLESNLLPPVSSNLTRLLSGTREDLAMEQANDPKIQEIRERHRATKTAKNISFEMRKGVLYRLFKDKRGVERDQLVVPQKYRGDLLRLSHGSSWSCHLGIRKTKQRLLQEYYWPGCFKDTENFVRSCDTCQRVGKAQDKWKAPMVLVPIITEPFHRLVIDVVGPLPVTESGYRYILTMLCPATKFPEAVPLREVTSESVVDSLLSVFARVGFPSEVQSDQGSVFTSVLTTSFLERCGIKVVHSSIHHPQSNSVERWHSVLKRVLRGLCYENKREWDTCLPAALFALRSVPHESTGFSPAELVYGRSLRSPLRMVREAWEGRGEDPTVVEFILNLLNRLHNTKELVEASMKSAQARSKVYYDKTARQRTFCIGDQVMLLRSSRQNKLEVQWEGPAEVVAKLSNTNYAVKIPGRRKEVRIYHCNLMKPYVQREAVVNLTLNLPEEMGDNLICLSGKGSNAQELLKKTEQRGELKKSQLSDLGEIITEFEACFVDRPGRTDLTEHDIELTSDVPVRSRCYRFSPRQREILDREVTRMLELGVIKPSESDYASPMILVEAPGKDPRPVVDYRKLNSLTRDQVYPIPNIEERVEQVSRAAYVTTLDLTRGYWQVPLTERASRYAAFVTPTGSYQPTMMSFGLKNAPFCFSRLMDRVLKGCETFAVPYLDDIAVFSDSWADHMVHLRAVLSLLRQAGLTVKAEKCCLARATVDYLGHNVGQGFRKPSEIKISAVADYPRPSTKTEIRAFLGLTGYYNHYIPNYSALASPLTDALRKTEPTNVVWDEQKEASFVNLKAVLISRPVLRAPDYGREFTVQCDASDRGLGAVLCQRDDDGNEHPVLYLSRKLSSRERAYCASEKECACIVWAIQKLQCYLGGAKFTVETDHCPLAWLQTATSKNSRLLRWSLILQQYNFEIRYKKGKLNGNADALSRSF</sequence>
<dbReference type="InterPro" id="IPR036397">
    <property type="entry name" value="RNaseH_sf"/>
</dbReference>
<dbReference type="Gene3D" id="3.10.10.10">
    <property type="entry name" value="HIV Type 1 Reverse Transcriptase, subunit A, domain 1"/>
    <property type="match status" value="1"/>
</dbReference>
<evidence type="ECO:0000256" key="4">
    <source>
        <dbReference type="ARBA" id="ARBA00022722"/>
    </source>
</evidence>
<dbReference type="Gene3D" id="3.30.420.10">
    <property type="entry name" value="Ribonuclease H-like superfamily/Ribonuclease H"/>
    <property type="match status" value="1"/>
</dbReference>
<accession>A0A023G4Q1</accession>
<dbReference type="InterPro" id="IPR012337">
    <property type="entry name" value="RNaseH-like_sf"/>
</dbReference>
<evidence type="ECO:0000256" key="1">
    <source>
        <dbReference type="ARBA" id="ARBA00012493"/>
    </source>
</evidence>
<dbReference type="InterPro" id="IPR001584">
    <property type="entry name" value="Integrase_cat-core"/>
</dbReference>
<keyword evidence="3" id="KW-0548">Nucleotidyltransferase</keyword>
<dbReference type="FunFam" id="1.10.340.70:FF:000001">
    <property type="entry name" value="Retrovirus-related Pol polyprotein from transposon gypsy-like Protein"/>
    <property type="match status" value="1"/>
</dbReference>
<dbReference type="FunFam" id="3.30.70.270:FF:000020">
    <property type="entry name" value="Transposon Tf2-6 polyprotein-like Protein"/>
    <property type="match status" value="1"/>
</dbReference>
<dbReference type="SUPFAM" id="SSF53098">
    <property type="entry name" value="Ribonuclease H-like"/>
    <property type="match status" value="1"/>
</dbReference>
<dbReference type="AlphaFoldDB" id="A0A023G4Q1"/>
<dbReference type="InterPro" id="IPR043128">
    <property type="entry name" value="Rev_trsase/Diguanyl_cyclase"/>
</dbReference>
<protein>
    <recommendedName>
        <fullName evidence="1">RNA-directed DNA polymerase</fullName>
        <ecNumber evidence="1">2.7.7.49</ecNumber>
    </recommendedName>
</protein>
<dbReference type="Pfam" id="PF00078">
    <property type="entry name" value="RVT_1"/>
    <property type="match status" value="1"/>
</dbReference>
<name>A0A023G4Q1_AMBTT</name>
<dbReference type="GO" id="GO:0015074">
    <property type="term" value="P:DNA integration"/>
    <property type="evidence" value="ECO:0007669"/>
    <property type="project" value="InterPro"/>
</dbReference>
<evidence type="ECO:0000256" key="2">
    <source>
        <dbReference type="ARBA" id="ARBA00022679"/>
    </source>
</evidence>
<dbReference type="Pfam" id="PF00665">
    <property type="entry name" value="rve"/>
    <property type="match status" value="1"/>
</dbReference>
<dbReference type="Pfam" id="PF17921">
    <property type="entry name" value="Integrase_H2C2"/>
    <property type="match status" value="1"/>
</dbReference>
<dbReference type="InterPro" id="IPR043502">
    <property type="entry name" value="DNA/RNA_pol_sf"/>
</dbReference>
<feature type="domain" description="Integrase catalytic" evidence="9">
    <location>
        <begin position="226"/>
        <end position="383"/>
    </location>
</feature>
<dbReference type="PANTHER" id="PTHR37984:SF5">
    <property type="entry name" value="PROTEIN NYNRIN-LIKE"/>
    <property type="match status" value="1"/>
</dbReference>
<dbReference type="InterPro" id="IPR041373">
    <property type="entry name" value="RT_RNaseH"/>
</dbReference>
<evidence type="ECO:0000259" key="9">
    <source>
        <dbReference type="PROSITE" id="PS50994"/>
    </source>
</evidence>
<dbReference type="EMBL" id="GBBM01006207">
    <property type="protein sequence ID" value="JAC29211.1"/>
    <property type="molecule type" value="mRNA"/>
</dbReference>
<keyword evidence="7" id="KW-0695">RNA-directed DNA polymerase</keyword>
<dbReference type="GO" id="GO:0016787">
    <property type="term" value="F:hydrolase activity"/>
    <property type="evidence" value="ECO:0007669"/>
    <property type="project" value="UniProtKB-KW"/>
</dbReference>
<organism evidence="10">
    <name type="scientific">Amblyomma triste</name>
    <name type="common">Neotropical tick</name>
    <dbReference type="NCBI Taxonomy" id="251400"/>
    <lineage>
        <taxon>Eukaryota</taxon>
        <taxon>Metazoa</taxon>
        <taxon>Ecdysozoa</taxon>
        <taxon>Arthropoda</taxon>
        <taxon>Chelicerata</taxon>
        <taxon>Arachnida</taxon>
        <taxon>Acari</taxon>
        <taxon>Parasitiformes</taxon>
        <taxon>Ixodida</taxon>
        <taxon>Ixodoidea</taxon>
        <taxon>Ixodidae</taxon>
        <taxon>Amblyomminae</taxon>
        <taxon>Amblyomma</taxon>
    </lineage>
</organism>
<keyword evidence="5" id="KW-0255">Endonuclease</keyword>
<dbReference type="PROSITE" id="PS50878">
    <property type="entry name" value="RT_POL"/>
    <property type="match status" value="1"/>
</dbReference>
<keyword evidence="2" id="KW-0808">Transferase</keyword>